<evidence type="ECO:0000256" key="1">
    <source>
        <dbReference type="SAM" id="MobiDB-lite"/>
    </source>
</evidence>
<evidence type="ECO:0000313" key="5">
    <source>
        <dbReference type="Proteomes" id="UP000199205"/>
    </source>
</evidence>
<dbReference type="Pfam" id="PF03428">
    <property type="entry name" value="RP-C"/>
    <property type="match status" value="1"/>
</dbReference>
<feature type="domain" description="Plasmid replication protein C N-terminal" evidence="2">
    <location>
        <begin position="13"/>
        <end position="186"/>
    </location>
</feature>
<sequence length="417" mass="46333">MERGHVTTPFGRRSMSFALLARQRQISEAKPETKRNKWKLFRAVCEAREELNVSDRSLSVLDALLSFYPSDELTANNDLIVFPSNAQLSIRARGMTAATLRRHLAALVDAGLILRKDSANGKRFARRSRAGEINEAFGFNLAPLLVRAREIEGIAAKITADREYFHTTRERISLCRRDITKLIQLALDGHVEGEWGLIHDRFRTCLASLPRRPSLEELQFLLGRLVELRTTIVKLLDEHDKTQNMCAKESQNERHIQDSQTQSISESETVQEAQPTKPLGSPSAFEAGKKIRPSAGETTGVPLKSLQPSVPLDTVLRACLEIAPYGPGGEIRTWHDLLTATAVLRPMLQISPSAFHEACQVMGPENAGVAIACIFERGGHINSAGAYLRNLTRRATERQFTIRPMVSALLRARAGAS</sequence>
<evidence type="ECO:0000259" key="2">
    <source>
        <dbReference type="Pfam" id="PF03428"/>
    </source>
</evidence>
<dbReference type="Proteomes" id="UP000199205">
    <property type="component" value="Unassembled WGS sequence"/>
</dbReference>
<reference evidence="4 5" key="1">
    <citation type="submission" date="2016-08" db="EMBL/GenBank/DDBJ databases">
        <authorList>
            <person name="Seilhamer J.J."/>
        </authorList>
    </citation>
    <scope>NUCLEOTIDE SEQUENCE [LARGE SCALE GENOMIC DNA]</scope>
    <source>
        <strain evidence="4 5">P1-7</strain>
    </source>
</reference>
<dbReference type="InterPro" id="IPR021760">
    <property type="entry name" value="RepC_C"/>
</dbReference>
<protein>
    <submittedName>
        <fullName evidence="4">Replication initiation protein RepC</fullName>
    </submittedName>
</protein>
<dbReference type="RefSeq" id="WP_037200150.1">
    <property type="nucleotide sequence ID" value="NZ_FMAF01000009.1"/>
</dbReference>
<dbReference type="InterPro" id="IPR047611">
    <property type="entry name" value="RepABC_RepC"/>
</dbReference>
<accession>A0A1C3WC01</accession>
<name>A0A1C3WC01_9HYPH</name>
<dbReference type="NCBIfam" id="NF010396">
    <property type="entry name" value="PRK13824.1"/>
    <property type="match status" value="1"/>
</dbReference>
<feature type="domain" description="Plasmid replication protein C C-terminal" evidence="3">
    <location>
        <begin position="311"/>
        <end position="411"/>
    </location>
</feature>
<feature type="region of interest" description="Disordered" evidence="1">
    <location>
        <begin position="244"/>
        <end position="287"/>
    </location>
</feature>
<gene>
    <name evidence="4" type="ORF">GA0061101_109190</name>
</gene>
<evidence type="ECO:0000313" key="4">
    <source>
        <dbReference type="EMBL" id="SCB37234.1"/>
    </source>
</evidence>
<organism evidence="4 5">
    <name type="scientific">Rhizobium lusitanum</name>
    <dbReference type="NCBI Taxonomy" id="293958"/>
    <lineage>
        <taxon>Bacteria</taxon>
        <taxon>Pseudomonadati</taxon>
        <taxon>Pseudomonadota</taxon>
        <taxon>Alphaproteobacteria</taxon>
        <taxon>Hyphomicrobiales</taxon>
        <taxon>Rhizobiaceae</taxon>
        <taxon>Rhizobium/Agrobacterium group</taxon>
        <taxon>Rhizobium</taxon>
    </lineage>
</organism>
<dbReference type="Pfam" id="PF11800">
    <property type="entry name" value="RP-C_C"/>
    <property type="match status" value="1"/>
</dbReference>
<dbReference type="InterPro" id="IPR005090">
    <property type="entry name" value="RepC_N"/>
</dbReference>
<feature type="compositionally biased region" description="Polar residues" evidence="1">
    <location>
        <begin position="258"/>
        <end position="274"/>
    </location>
</feature>
<dbReference type="EMBL" id="FMAF01000009">
    <property type="protein sequence ID" value="SCB37234.1"/>
    <property type="molecule type" value="Genomic_DNA"/>
</dbReference>
<proteinExistence type="predicted"/>
<dbReference type="OrthoDB" id="7488837at2"/>
<dbReference type="AlphaFoldDB" id="A0A1C3WC01"/>
<dbReference type="NCBIfam" id="NF040974">
    <property type="entry name" value="RepABC_RepC"/>
    <property type="match status" value="1"/>
</dbReference>
<evidence type="ECO:0000259" key="3">
    <source>
        <dbReference type="Pfam" id="PF11800"/>
    </source>
</evidence>